<gene>
    <name evidence="2" type="ORF">BDD30_0327</name>
</gene>
<dbReference type="Proteomes" id="UP000280955">
    <property type="component" value="Unassembled WGS sequence"/>
</dbReference>
<accession>A0ABX9SRF1</accession>
<proteinExistence type="predicted"/>
<dbReference type="Pfam" id="PF09327">
    <property type="entry name" value="Phage_Tail_Tip"/>
    <property type="match status" value="1"/>
</dbReference>
<sequence length="111" mass="12378">MVICAEVKNGKVSTNIGFSAETFGILNPANNKLESVFFIKNGQVFMRAFIDKTVIQELLVGVDTKFLNYVLNKSGLHIDMRTGVFEVNGISGGYRMKITMRLLLTHIFKCA</sequence>
<keyword evidence="3" id="KW-1185">Reference proteome</keyword>
<feature type="domain" description="Tip attachment protein J central straight fiber" evidence="1">
    <location>
        <begin position="1"/>
        <end position="98"/>
    </location>
</feature>
<evidence type="ECO:0000313" key="2">
    <source>
        <dbReference type="EMBL" id="RKS66049.1"/>
    </source>
</evidence>
<organism evidence="2 3">
    <name type="scientific">Photorhabdus asymbiotica</name>
    <dbReference type="NCBI Taxonomy" id="291112"/>
    <lineage>
        <taxon>Bacteria</taxon>
        <taxon>Pseudomonadati</taxon>
        <taxon>Pseudomonadota</taxon>
        <taxon>Gammaproteobacteria</taxon>
        <taxon>Enterobacterales</taxon>
        <taxon>Morganellaceae</taxon>
        <taxon>Photorhabdus</taxon>
    </lineage>
</organism>
<name>A0ABX9SRF1_9GAMM</name>
<reference evidence="2 3" key="1">
    <citation type="submission" date="2018-10" db="EMBL/GenBank/DDBJ databases">
        <title>Genomic Encyclopedia of Archaeal and Bacterial Type Strains, Phase II (KMG-II): from individual species to whole genera.</title>
        <authorList>
            <person name="Goeker M."/>
        </authorList>
    </citation>
    <scope>NUCLEOTIDE SEQUENCE [LARGE SCALE GENOMIC DNA]</scope>
    <source>
        <strain evidence="2 3">DSM 15149</strain>
    </source>
</reference>
<evidence type="ECO:0000313" key="3">
    <source>
        <dbReference type="Proteomes" id="UP000280955"/>
    </source>
</evidence>
<dbReference type="InterPro" id="IPR015406">
    <property type="entry name" value="GpJ_CSF"/>
</dbReference>
<dbReference type="EMBL" id="RBLJ01000001">
    <property type="protein sequence ID" value="RKS66049.1"/>
    <property type="molecule type" value="Genomic_DNA"/>
</dbReference>
<comment type="caution">
    <text evidence="2">The sequence shown here is derived from an EMBL/GenBank/DDBJ whole genome shotgun (WGS) entry which is preliminary data.</text>
</comment>
<evidence type="ECO:0000259" key="1">
    <source>
        <dbReference type="Pfam" id="PF09327"/>
    </source>
</evidence>
<protein>
    <submittedName>
        <fullName evidence="2">Uncharacterized protein DUF1983</fullName>
    </submittedName>
</protein>